<accession>A0A2A4HPT9</accession>
<dbReference type="OrthoDB" id="86940at2"/>
<evidence type="ECO:0000256" key="1">
    <source>
        <dbReference type="SAM" id="SignalP"/>
    </source>
</evidence>
<keyword evidence="3" id="KW-1185">Reference proteome</keyword>
<name>A0A2A4HPT9_9GAMM</name>
<proteinExistence type="predicted"/>
<comment type="caution">
    <text evidence="2">The sequence shown here is derived from an EMBL/GenBank/DDBJ whole genome shotgun (WGS) entry which is preliminary data.</text>
</comment>
<dbReference type="Proteomes" id="UP000218677">
    <property type="component" value="Unassembled WGS sequence"/>
</dbReference>
<protein>
    <recommendedName>
        <fullName evidence="4">VCBS repeat-containing protein</fullName>
    </recommendedName>
</protein>
<feature type="signal peptide" evidence="1">
    <location>
        <begin position="1"/>
        <end position="16"/>
    </location>
</feature>
<feature type="chain" id="PRO_5012539812" description="VCBS repeat-containing protein" evidence="1">
    <location>
        <begin position="17"/>
        <end position="232"/>
    </location>
</feature>
<evidence type="ECO:0000313" key="3">
    <source>
        <dbReference type="Proteomes" id="UP000218677"/>
    </source>
</evidence>
<dbReference type="EMBL" id="NWUX01000004">
    <property type="protein sequence ID" value="PCF96417.1"/>
    <property type="molecule type" value="Genomic_DNA"/>
</dbReference>
<keyword evidence="1" id="KW-0732">Signal</keyword>
<gene>
    <name evidence="2" type="ORF">CPA45_07790</name>
</gene>
<evidence type="ECO:0008006" key="4">
    <source>
        <dbReference type="Google" id="ProtNLM"/>
    </source>
</evidence>
<reference evidence="3" key="1">
    <citation type="submission" date="2017-09" db="EMBL/GenBank/DDBJ databases">
        <authorList>
            <person name="Cho G.-S."/>
            <person name="Oguntoyinbo F.A."/>
            <person name="Cnockaert M."/>
            <person name="Kabisch J."/>
            <person name="Neve H."/>
            <person name="Bockelmann W."/>
            <person name="Wenning M."/>
            <person name="Franz C.M."/>
            <person name="Vandamme P."/>
        </authorList>
    </citation>
    <scope>NUCLEOTIDE SEQUENCE [LARGE SCALE GENOMIC DNA]</scope>
    <source>
        <strain evidence="3">MBT G8648</strain>
    </source>
</reference>
<sequence length="232" mass="26006">MTLAVALLLATGLAFAESPTRFEHWVPSGWKLISSATGDLNQDGADDAVLVVEEVSAENLFENDGFGPPVLNLNPRRLIILFNTQDGYQEFITRDNLLPSEHNQEVPCLEDPLLGEGGISIERGRIIVELGTWLSCGSYGVSRQTFTFRLESEQFRLIGYDYSAFSRNSGEMTETSVNYLTEQKKTITGGNMFEETTPSALWSRIAEPHHFYLEDISLDCHSRNSPGCNWYR</sequence>
<evidence type="ECO:0000313" key="2">
    <source>
        <dbReference type="EMBL" id="PCF96417.1"/>
    </source>
</evidence>
<dbReference type="AlphaFoldDB" id="A0A2A4HPT9"/>
<dbReference type="RefSeq" id="WP_096650987.1">
    <property type="nucleotide sequence ID" value="NZ_NWUX01000004.1"/>
</dbReference>
<organism evidence="2 3">
    <name type="scientific">Vreelandella nigrificans</name>
    <dbReference type="NCBI Taxonomy" id="2042704"/>
    <lineage>
        <taxon>Bacteria</taxon>
        <taxon>Pseudomonadati</taxon>
        <taxon>Pseudomonadota</taxon>
        <taxon>Gammaproteobacteria</taxon>
        <taxon>Oceanospirillales</taxon>
        <taxon>Halomonadaceae</taxon>
        <taxon>Vreelandella</taxon>
    </lineage>
</organism>